<keyword evidence="2" id="KW-1185">Reference proteome</keyword>
<dbReference type="Proteomes" id="UP000199514">
    <property type="component" value="Unassembled WGS sequence"/>
</dbReference>
<evidence type="ECO:0000313" key="1">
    <source>
        <dbReference type="EMBL" id="SFB84871.1"/>
    </source>
</evidence>
<dbReference type="AlphaFoldDB" id="A0A1I1ECN3"/>
<protein>
    <recommendedName>
        <fullName evidence="3">Glycosyl transferase family 8</fullName>
    </recommendedName>
</protein>
<organism evidence="1 2">
    <name type="scientific">Flexibacter flexilis DSM 6793</name>
    <dbReference type="NCBI Taxonomy" id="927664"/>
    <lineage>
        <taxon>Bacteria</taxon>
        <taxon>Pseudomonadati</taxon>
        <taxon>Bacteroidota</taxon>
        <taxon>Cytophagia</taxon>
        <taxon>Cytophagales</taxon>
        <taxon>Flexibacteraceae</taxon>
        <taxon>Flexibacter</taxon>
    </lineage>
</organism>
<dbReference type="STRING" id="927664.SAMN05421780_101747"/>
<dbReference type="EMBL" id="FOLE01000001">
    <property type="protein sequence ID" value="SFB84871.1"/>
    <property type="molecule type" value="Genomic_DNA"/>
</dbReference>
<proteinExistence type="predicted"/>
<reference evidence="1 2" key="1">
    <citation type="submission" date="2016-10" db="EMBL/GenBank/DDBJ databases">
        <authorList>
            <person name="de Groot N.N."/>
        </authorList>
    </citation>
    <scope>NUCLEOTIDE SEQUENCE [LARGE SCALE GENOMIC DNA]</scope>
    <source>
        <strain evidence="1 2">DSM 6793</strain>
    </source>
</reference>
<name>A0A1I1ECN3_9BACT</name>
<evidence type="ECO:0000313" key="2">
    <source>
        <dbReference type="Proteomes" id="UP000199514"/>
    </source>
</evidence>
<accession>A0A1I1ECN3</accession>
<gene>
    <name evidence="1" type="ORF">SAMN05421780_101747</name>
</gene>
<evidence type="ECO:0008006" key="3">
    <source>
        <dbReference type="Google" id="ProtNLM"/>
    </source>
</evidence>
<sequence length="304" mass="35107">MFIFAFMKNETKTIPIVLIHKGNSDYLPVSLWQLRQTQPPQTPIYLVGNADNAHFSDVVTHLSYADYIADAQTFTDAYKHYSTNAYDYELFCIQRWFVLRALMRANKWQSCIYLDSDILTYTNLADAPQAVLEAGMTVSGISAHTNFVNSYETLSLFCDFITELYKNTINDTKLKHMYETHIAQHGAGGISDMTMFTLFRESYPNQVLDISQTIEGQTYDVTIDYHNGFEMQGQFKRIIWQNGLPFAKVSGKETLVLHNTLHFQGKSKARIKEFMTTANSAYKRFYAYAMGVFYWQKVKRKIFG</sequence>